<sequence length="91" mass="10235">MMGIQMLHSAPKNISPTRCAGEHGSVYTGSWHGGKFNRDFPVDISNPVYSHQQSMYDGPDHYFGQGKTKFTAMQRSGFPQIWSKSPVRSRT</sequence>
<keyword evidence="2" id="KW-1185">Reference proteome</keyword>
<dbReference type="Proteomes" id="UP000004994">
    <property type="component" value="Chromosome 4"/>
</dbReference>
<name>A0A3Q7FYZ3_SOLLC</name>
<proteinExistence type="predicted"/>
<accession>A0A3Q7FYZ3</accession>
<dbReference type="InParanoid" id="A0A3Q7FYZ3"/>
<dbReference type="PANTHER" id="PTHR34536">
    <property type="entry name" value="DENTIN SIALOPHOSPHOPROTEIN-LIKE PROTEIN"/>
    <property type="match status" value="1"/>
</dbReference>
<reference evidence="1" key="2">
    <citation type="submission" date="2019-01" db="UniProtKB">
        <authorList>
            <consortium name="EnsemblPlants"/>
        </authorList>
    </citation>
    <scope>IDENTIFICATION</scope>
    <source>
        <strain evidence="1">cv. Heinz 1706</strain>
    </source>
</reference>
<dbReference type="PaxDb" id="4081-Solyc04g010130.1.1"/>
<dbReference type="EnsemblPlants" id="Solyc04g010130.1.1">
    <property type="protein sequence ID" value="Solyc04g010130.1.1.1"/>
    <property type="gene ID" value="Solyc04g010130.1"/>
</dbReference>
<dbReference type="AlphaFoldDB" id="A0A3Q7FYZ3"/>
<evidence type="ECO:0000313" key="1">
    <source>
        <dbReference type="EnsemblPlants" id="Solyc04g010130.1.1.1"/>
    </source>
</evidence>
<evidence type="ECO:0000313" key="2">
    <source>
        <dbReference type="Proteomes" id="UP000004994"/>
    </source>
</evidence>
<reference evidence="1" key="1">
    <citation type="journal article" date="2012" name="Nature">
        <title>The tomato genome sequence provides insights into fleshy fruit evolution.</title>
        <authorList>
            <consortium name="Tomato Genome Consortium"/>
        </authorList>
    </citation>
    <scope>NUCLEOTIDE SEQUENCE [LARGE SCALE GENOMIC DNA]</scope>
    <source>
        <strain evidence="1">cv. Heinz 1706</strain>
    </source>
</reference>
<dbReference type="Gramene" id="Solyc04g010130.1.1">
    <property type="protein sequence ID" value="Solyc04g010130.1.1.1"/>
    <property type="gene ID" value="Solyc04g010130.1"/>
</dbReference>
<protein>
    <submittedName>
        <fullName evidence="1">Uncharacterized protein</fullName>
    </submittedName>
</protein>
<dbReference type="PANTHER" id="PTHR34536:SF12">
    <property type="entry name" value="BTZ DOMAIN-CONTAINING PROTEIN"/>
    <property type="match status" value="1"/>
</dbReference>
<organism evidence="1">
    <name type="scientific">Solanum lycopersicum</name>
    <name type="common">Tomato</name>
    <name type="synonym">Lycopersicon esculentum</name>
    <dbReference type="NCBI Taxonomy" id="4081"/>
    <lineage>
        <taxon>Eukaryota</taxon>
        <taxon>Viridiplantae</taxon>
        <taxon>Streptophyta</taxon>
        <taxon>Embryophyta</taxon>
        <taxon>Tracheophyta</taxon>
        <taxon>Spermatophyta</taxon>
        <taxon>Magnoliopsida</taxon>
        <taxon>eudicotyledons</taxon>
        <taxon>Gunneridae</taxon>
        <taxon>Pentapetalae</taxon>
        <taxon>asterids</taxon>
        <taxon>lamiids</taxon>
        <taxon>Solanales</taxon>
        <taxon>Solanaceae</taxon>
        <taxon>Solanoideae</taxon>
        <taxon>Solaneae</taxon>
        <taxon>Solanum</taxon>
        <taxon>Solanum subgen. Lycopersicon</taxon>
    </lineage>
</organism>